<gene>
    <name evidence="3" type="ORF">ECRASSUSDP1_LOCUS4706</name>
</gene>
<name>A0AAD1X527_EUPCR</name>
<protein>
    <submittedName>
        <fullName evidence="3">Uncharacterized protein</fullName>
    </submittedName>
</protein>
<sequence length="543" mass="64918">MEPSNKSEYLQNIIEGIDLTENLKIRAVETEIEAHKYTMEKIISEQCTVAEEPRDLNIEIRKLQLSDLKHTWEDSAKVLQAKHDKWGKKEFHEKLENITHNYNYLMEEISSEEYEAHLEMIQKVAGYEEKIETLIEIFEKNKEREEYLKNLPKPKSFLSKIAKRNKKLDQKVYKTNEQIIEEKRKKRLELEKEQRLKAIEEHKEKKEQQKKEKEEFEQAMAKSSRNIVPLYKKLEKRFKQKVLMPELEKKKEKLQTLRNMHKPVDYEQLREHARSYSQKRAETLEKHREEREKKILENLQNQQNLKIHKHKSMFMLNVLEQEQQEKESDLIKSAELHNLYDKRKNYGELVKQMYKPEISRKKQIEMKIQKAKLKHIPKANTIESLHSEGRRLSPTSSGRLNSPNASVGKSEYRNYFSENSTLKPIRRWKENEMKPMTKPKLAPIVTDYLLEKRKIREEKSTFEEDYGEKKKKPIEWKSLVEKMSQKEKIEYLKVKAQQIEEKAHLQDEKNTIEFDAKAQAETDDMLIDALKARITALEDVTGS</sequence>
<dbReference type="Proteomes" id="UP001295684">
    <property type="component" value="Unassembled WGS sequence"/>
</dbReference>
<reference evidence="3" key="1">
    <citation type="submission" date="2023-07" db="EMBL/GenBank/DDBJ databases">
        <authorList>
            <consortium name="AG Swart"/>
            <person name="Singh M."/>
            <person name="Singh A."/>
            <person name="Seah K."/>
            <person name="Emmerich C."/>
        </authorList>
    </citation>
    <scope>NUCLEOTIDE SEQUENCE</scope>
    <source>
        <strain evidence="3">DP1</strain>
    </source>
</reference>
<evidence type="ECO:0000313" key="4">
    <source>
        <dbReference type="Proteomes" id="UP001295684"/>
    </source>
</evidence>
<dbReference type="EMBL" id="CAMPGE010004523">
    <property type="protein sequence ID" value="CAI2363373.1"/>
    <property type="molecule type" value="Genomic_DNA"/>
</dbReference>
<evidence type="ECO:0000256" key="1">
    <source>
        <dbReference type="SAM" id="Coils"/>
    </source>
</evidence>
<keyword evidence="1" id="KW-0175">Coiled coil</keyword>
<feature type="coiled-coil region" evidence="1">
    <location>
        <begin position="173"/>
        <end position="226"/>
    </location>
</feature>
<feature type="region of interest" description="Disordered" evidence="2">
    <location>
        <begin position="383"/>
        <end position="406"/>
    </location>
</feature>
<proteinExistence type="predicted"/>
<evidence type="ECO:0000256" key="2">
    <source>
        <dbReference type="SAM" id="MobiDB-lite"/>
    </source>
</evidence>
<keyword evidence="4" id="KW-1185">Reference proteome</keyword>
<organism evidence="3 4">
    <name type="scientific">Euplotes crassus</name>
    <dbReference type="NCBI Taxonomy" id="5936"/>
    <lineage>
        <taxon>Eukaryota</taxon>
        <taxon>Sar</taxon>
        <taxon>Alveolata</taxon>
        <taxon>Ciliophora</taxon>
        <taxon>Intramacronucleata</taxon>
        <taxon>Spirotrichea</taxon>
        <taxon>Hypotrichia</taxon>
        <taxon>Euplotida</taxon>
        <taxon>Euplotidae</taxon>
        <taxon>Moneuplotes</taxon>
    </lineage>
</organism>
<comment type="caution">
    <text evidence="3">The sequence shown here is derived from an EMBL/GenBank/DDBJ whole genome shotgun (WGS) entry which is preliminary data.</text>
</comment>
<accession>A0AAD1X527</accession>
<dbReference type="AlphaFoldDB" id="A0AAD1X527"/>
<feature type="compositionally biased region" description="Polar residues" evidence="2">
    <location>
        <begin position="393"/>
        <end position="406"/>
    </location>
</feature>
<evidence type="ECO:0000313" key="3">
    <source>
        <dbReference type="EMBL" id="CAI2363373.1"/>
    </source>
</evidence>